<keyword evidence="3" id="KW-0614">Plasmid</keyword>
<dbReference type="Proteomes" id="UP000255168">
    <property type="component" value="Plasmid II"/>
</dbReference>
<gene>
    <name evidence="2" type="ORF">CBM2605_B50016</name>
    <name evidence="3" type="ORF">CBM2607_MP21480</name>
</gene>
<evidence type="ECO:0000313" key="5">
    <source>
        <dbReference type="Proteomes" id="UP000256710"/>
    </source>
</evidence>
<protein>
    <submittedName>
        <fullName evidence="3">Uncharacterized protein</fullName>
    </submittedName>
</protein>
<feature type="region of interest" description="Disordered" evidence="1">
    <location>
        <begin position="47"/>
        <end position="72"/>
    </location>
</feature>
<evidence type="ECO:0000313" key="2">
    <source>
        <dbReference type="EMBL" id="SOZ39844.1"/>
    </source>
</evidence>
<keyword evidence="5" id="KW-1185">Reference proteome</keyword>
<accession>A0A375HSD6</accession>
<proteinExistence type="predicted"/>
<dbReference type="Proteomes" id="UP000256710">
    <property type="component" value="Unassembled WGS sequence"/>
</dbReference>
<evidence type="ECO:0000313" key="4">
    <source>
        <dbReference type="Proteomes" id="UP000255168"/>
    </source>
</evidence>
<geneLocation type="plasmid" evidence="3">
    <name>II</name>
</geneLocation>
<evidence type="ECO:0000313" key="3">
    <source>
        <dbReference type="EMBL" id="SPD60822.1"/>
    </source>
</evidence>
<reference evidence="4 5" key="1">
    <citation type="submission" date="2018-01" db="EMBL/GenBank/DDBJ databases">
        <authorList>
            <person name="Clerissi C."/>
        </authorList>
    </citation>
    <scope>NUCLEOTIDE SEQUENCE [LARGE SCALE GENOMIC DNA]</scope>
    <source>
        <strain evidence="2">Cupriavidus taiwanensis STM 6082</strain>
        <strain evidence="3">Cupriavidus taiwanensis STM 6160</strain>
        <plasmid evidence="3">II</plasmid>
        <plasmid evidence="4">ii</plasmid>
    </source>
</reference>
<geneLocation type="plasmid" evidence="4">
    <name>ii</name>
</geneLocation>
<dbReference type="EMBL" id="OFTC01000044">
    <property type="protein sequence ID" value="SOZ39844.1"/>
    <property type="molecule type" value="Genomic_DNA"/>
</dbReference>
<organism evidence="3 4">
    <name type="scientific">Cupriavidus neocaledonicus</name>
    <dbReference type="NCBI Taxonomy" id="1040979"/>
    <lineage>
        <taxon>Bacteria</taxon>
        <taxon>Pseudomonadati</taxon>
        <taxon>Pseudomonadota</taxon>
        <taxon>Betaproteobacteria</taxon>
        <taxon>Burkholderiales</taxon>
        <taxon>Burkholderiaceae</taxon>
        <taxon>Cupriavidus</taxon>
    </lineage>
</organism>
<evidence type="ECO:0000256" key="1">
    <source>
        <dbReference type="SAM" id="MobiDB-lite"/>
    </source>
</evidence>
<name>A0A375HSD6_9BURK</name>
<dbReference type="AlphaFoldDB" id="A0A375HSD6"/>
<sequence length="102" mass="10586">MPGPGCRRRVQGGAGRIAAGRKCHVAPLLTGAAARQGPDHVTRYVTRNARRPDASHARGPVRRGDPGANPRPAWVVALTGSARPGPAGVGIPFADSGARRWP</sequence>
<dbReference type="EMBL" id="LT984807">
    <property type="protein sequence ID" value="SPD60822.1"/>
    <property type="molecule type" value="Genomic_DNA"/>
</dbReference>